<evidence type="ECO:0000259" key="11">
    <source>
        <dbReference type="Pfam" id="PF00912"/>
    </source>
</evidence>
<dbReference type="Gene3D" id="1.10.3810.10">
    <property type="entry name" value="Biosynthetic peptidoglycan transglycosylase-like"/>
    <property type="match status" value="1"/>
</dbReference>
<feature type="domain" description="Glycosyl transferase family 51" evidence="11">
    <location>
        <begin position="80"/>
        <end position="250"/>
    </location>
</feature>
<protein>
    <submittedName>
        <fullName evidence="12">Uncharacterized protein</fullName>
    </submittedName>
</protein>
<evidence type="ECO:0000256" key="8">
    <source>
        <dbReference type="ARBA" id="ARBA00049902"/>
    </source>
</evidence>
<dbReference type="PANTHER" id="PTHR32282:SF33">
    <property type="entry name" value="PEPTIDOGLYCAN GLYCOSYLTRANSFERASE"/>
    <property type="match status" value="1"/>
</dbReference>
<dbReference type="Pfam" id="PF00912">
    <property type="entry name" value="Transgly"/>
    <property type="match status" value="1"/>
</dbReference>
<dbReference type="EMBL" id="LPVJ01000070">
    <property type="protein sequence ID" value="KUO94853.1"/>
    <property type="molecule type" value="Genomic_DNA"/>
</dbReference>
<evidence type="ECO:0000256" key="2">
    <source>
        <dbReference type="ARBA" id="ARBA00022670"/>
    </source>
</evidence>
<dbReference type="InterPro" id="IPR001264">
    <property type="entry name" value="Glyco_trans_51"/>
</dbReference>
<accession>A0A101XNV5</accession>
<keyword evidence="3" id="KW-0328">Glycosyltransferase</keyword>
<keyword evidence="4" id="KW-0808">Transferase</keyword>
<keyword evidence="2" id="KW-0645">Protease</keyword>
<dbReference type="InterPro" id="IPR001460">
    <property type="entry name" value="PCN-bd_Tpept"/>
</dbReference>
<evidence type="ECO:0000313" key="12">
    <source>
        <dbReference type="EMBL" id="KUO94853.1"/>
    </source>
</evidence>
<dbReference type="InterPro" id="IPR023346">
    <property type="entry name" value="Lysozyme-like_dom_sf"/>
</dbReference>
<evidence type="ECO:0000313" key="13">
    <source>
        <dbReference type="Proteomes" id="UP000053557"/>
    </source>
</evidence>
<dbReference type="PANTHER" id="PTHR32282">
    <property type="entry name" value="BINDING PROTEIN TRANSPEPTIDASE, PUTATIVE-RELATED"/>
    <property type="match status" value="1"/>
</dbReference>
<feature type="compositionally biased region" description="Polar residues" evidence="9">
    <location>
        <begin position="780"/>
        <end position="797"/>
    </location>
</feature>
<dbReference type="Proteomes" id="UP000053557">
    <property type="component" value="Unassembled WGS sequence"/>
</dbReference>
<reference evidence="12 13" key="1">
    <citation type="submission" date="2015-12" db="EMBL/GenBank/DDBJ databases">
        <title>Draft genome sequence of Acidibacillus ferrooxidans ITV001, isolated from a chalcopyrite acid mine drainage site in Brazil.</title>
        <authorList>
            <person name="Dall'Agnol H."/>
            <person name="Nancucheo I."/>
            <person name="Johnson B."/>
            <person name="Oliveira R."/>
            <person name="Leite L."/>
            <person name="Pylro V."/>
            <person name="Nunes G.L."/>
            <person name="Tzotzos G."/>
            <person name="Fernandes G.R."/>
            <person name="Dutra J."/>
            <person name="Orellana S.C."/>
            <person name="Oliveira G."/>
        </authorList>
    </citation>
    <scope>NUCLEOTIDE SEQUENCE [LARGE SCALE GENOMIC DNA]</scope>
    <source>
        <strain evidence="13">ITV01</strain>
    </source>
</reference>
<gene>
    <name evidence="12" type="ORF">ATW55_10635</name>
</gene>
<comment type="catalytic activity">
    <reaction evidence="7">
        <text>Preferential cleavage: (Ac)2-L-Lys-D-Ala-|-D-Ala. Also transpeptidation of peptidyl-alanyl moieties that are N-acyl substituents of D-alanine.</text>
        <dbReference type="EC" id="3.4.16.4"/>
    </reaction>
</comment>
<feature type="region of interest" description="Disordered" evidence="9">
    <location>
        <begin position="763"/>
        <end position="809"/>
    </location>
</feature>
<dbReference type="GO" id="GO:0006508">
    <property type="term" value="P:proteolysis"/>
    <property type="evidence" value="ECO:0007669"/>
    <property type="project" value="UniProtKB-KW"/>
</dbReference>
<comment type="caution">
    <text evidence="12">The sequence shown here is derived from an EMBL/GenBank/DDBJ whole genome shotgun (WGS) entry which is preliminary data.</text>
</comment>
<dbReference type="RefSeq" id="WP_067719645.1">
    <property type="nucleotide sequence ID" value="NZ_LPVJ01000070.1"/>
</dbReference>
<keyword evidence="5" id="KW-0378">Hydrolase</keyword>
<dbReference type="SUPFAM" id="SSF56601">
    <property type="entry name" value="beta-lactamase/transpeptidase-like"/>
    <property type="match status" value="1"/>
</dbReference>
<dbReference type="SUPFAM" id="SSF53955">
    <property type="entry name" value="Lysozyme-like"/>
    <property type="match status" value="1"/>
</dbReference>
<evidence type="ECO:0000256" key="3">
    <source>
        <dbReference type="ARBA" id="ARBA00022676"/>
    </source>
</evidence>
<dbReference type="Gene3D" id="3.40.710.10">
    <property type="entry name" value="DD-peptidase/beta-lactamase superfamily"/>
    <property type="match status" value="1"/>
</dbReference>
<feature type="compositionally biased region" description="Pro residues" evidence="9">
    <location>
        <begin position="799"/>
        <end position="809"/>
    </location>
</feature>
<sequence>MQRRSERKPKKNTRKRRRARLMILVSILALTVGSSFALTASYVKTLPILDPNALNETSQSTLVYSADHQWLGCFAADGDRRPLRSLRDAGVWLARAFIAAEDKDFFHHHGVDFSAIARSAFQDVKSRAIVGGGSTITQQLVKLTIFPRQQRTIERKVQEMLLSLELERRENKPTILLQYLNALYFGKMGGVQVYGVESAALHAFGKHARDLTPAQAALLAAIPNHPVRYALRADNKHLAHRQAYILSRMHDLQMLSDTLYRRAVAEQPLAHLSKASLQATPYESMYPYVMTQVSREAPALIANALQMSPLEAELQLQTKGLRIVTTIDSRLQHAVHNVMAQDRLFLAAQEKLREEAGVALVSTADSRILAIGGGRDFAQNEVDHTLALRQPGSALKPLIVYAPALDAHRLTPGSIVDDAPRNFPDPNAKNHIWFPKNWDSKFHGLMTVRDALMQSYNAPAISILEAIHPATGYQYAEALGLHGLAREDAMSLGLAIGGIRGGVSPLELASAYASLGNGGKYTQSHLIERIEDRDGHVIYQAHPHAVPVFSRATAHMMTDMLKSVLASPYGTAYPLHSLAGTWAGKTGTTDENKDAWFIGYNDALTISIWMGYDLPRTIKDAPHRTLAGHPLGLFSALAHTKEIAQALRTYGHTAQAAKIRATDPSFVRAHVCTKSGALASPYCIAAGDDEWDEFPKGTEPTSVCLMHRQIAVTSFQQQWVLATTETPPSEIRWMIFLDRHVLPQDPKLDKKYEPLDWKMIIPTRADPRGGVPLSEVDEAQNPSLSGDPSDQASSMTVTPLPPSPSPPWR</sequence>
<proteinExistence type="predicted"/>
<name>A0A101XNV5_9BACL</name>
<dbReference type="AlphaFoldDB" id="A0A101XNV5"/>
<dbReference type="Pfam" id="PF00905">
    <property type="entry name" value="Transpeptidase"/>
    <property type="match status" value="1"/>
</dbReference>
<keyword evidence="13" id="KW-1185">Reference proteome</keyword>
<dbReference type="InterPro" id="IPR036950">
    <property type="entry name" value="PBP_transglycosylase"/>
</dbReference>
<evidence type="ECO:0000256" key="6">
    <source>
        <dbReference type="ARBA" id="ARBA00023268"/>
    </source>
</evidence>
<evidence type="ECO:0000256" key="9">
    <source>
        <dbReference type="SAM" id="MobiDB-lite"/>
    </source>
</evidence>
<keyword evidence="1" id="KW-0121">Carboxypeptidase</keyword>
<feature type="domain" description="Penicillin-binding protein transpeptidase" evidence="10">
    <location>
        <begin position="358"/>
        <end position="603"/>
    </location>
</feature>
<comment type="catalytic activity">
    <reaction evidence="8">
        <text>[GlcNAc-(1-&gt;4)-Mur2Ac(oyl-L-Ala-gamma-D-Glu-L-Lys-D-Ala-D-Ala)](n)-di-trans,octa-cis-undecaprenyl diphosphate + beta-D-GlcNAc-(1-&gt;4)-Mur2Ac(oyl-L-Ala-gamma-D-Glu-L-Lys-D-Ala-D-Ala)-di-trans,octa-cis-undecaprenyl diphosphate = [GlcNAc-(1-&gt;4)-Mur2Ac(oyl-L-Ala-gamma-D-Glu-L-Lys-D-Ala-D-Ala)](n+1)-di-trans,octa-cis-undecaprenyl diphosphate + di-trans,octa-cis-undecaprenyl diphosphate + H(+)</text>
        <dbReference type="Rhea" id="RHEA:23708"/>
        <dbReference type="Rhea" id="RHEA-COMP:9602"/>
        <dbReference type="Rhea" id="RHEA-COMP:9603"/>
        <dbReference type="ChEBI" id="CHEBI:15378"/>
        <dbReference type="ChEBI" id="CHEBI:58405"/>
        <dbReference type="ChEBI" id="CHEBI:60033"/>
        <dbReference type="ChEBI" id="CHEBI:78435"/>
        <dbReference type="EC" id="2.4.99.28"/>
    </reaction>
</comment>
<dbReference type="OrthoDB" id="9766909at2"/>
<evidence type="ECO:0000259" key="10">
    <source>
        <dbReference type="Pfam" id="PF00905"/>
    </source>
</evidence>
<dbReference type="GO" id="GO:0008658">
    <property type="term" value="F:penicillin binding"/>
    <property type="evidence" value="ECO:0007669"/>
    <property type="project" value="InterPro"/>
</dbReference>
<organism evidence="12 13">
    <name type="scientific">Ferroacidibacillus organovorans</name>
    <dbReference type="NCBI Taxonomy" id="1765683"/>
    <lineage>
        <taxon>Bacteria</taxon>
        <taxon>Bacillati</taxon>
        <taxon>Bacillota</taxon>
        <taxon>Bacilli</taxon>
        <taxon>Bacillales</taxon>
        <taxon>Alicyclobacillaceae</taxon>
        <taxon>Ferroacidibacillus</taxon>
    </lineage>
</organism>
<evidence type="ECO:0000256" key="7">
    <source>
        <dbReference type="ARBA" id="ARBA00034000"/>
    </source>
</evidence>
<dbReference type="GO" id="GO:0008955">
    <property type="term" value="F:peptidoglycan glycosyltransferase activity"/>
    <property type="evidence" value="ECO:0007669"/>
    <property type="project" value="UniProtKB-EC"/>
</dbReference>
<evidence type="ECO:0000256" key="5">
    <source>
        <dbReference type="ARBA" id="ARBA00022801"/>
    </source>
</evidence>
<dbReference type="GO" id="GO:0009002">
    <property type="term" value="F:serine-type D-Ala-D-Ala carboxypeptidase activity"/>
    <property type="evidence" value="ECO:0007669"/>
    <property type="project" value="UniProtKB-EC"/>
</dbReference>
<keyword evidence="6" id="KW-0511">Multifunctional enzyme</keyword>
<dbReference type="InterPro" id="IPR012338">
    <property type="entry name" value="Beta-lactam/transpept-like"/>
</dbReference>
<evidence type="ECO:0000256" key="1">
    <source>
        <dbReference type="ARBA" id="ARBA00022645"/>
    </source>
</evidence>
<evidence type="ECO:0000256" key="4">
    <source>
        <dbReference type="ARBA" id="ARBA00022679"/>
    </source>
</evidence>
<dbReference type="InterPro" id="IPR050396">
    <property type="entry name" value="Glycosyltr_51/Transpeptidase"/>
</dbReference>